<organism evidence="3">
    <name type="scientific">Grosmannia clavigera (strain kw1407 / UAMH 11150)</name>
    <name type="common">Blue stain fungus</name>
    <name type="synonym">Graphiocladiella clavigera</name>
    <dbReference type="NCBI Taxonomy" id="655863"/>
    <lineage>
        <taxon>Eukaryota</taxon>
        <taxon>Fungi</taxon>
        <taxon>Dikarya</taxon>
        <taxon>Ascomycota</taxon>
        <taxon>Pezizomycotina</taxon>
        <taxon>Sordariomycetes</taxon>
        <taxon>Sordariomycetidae</taxon>
        <taxon>Ophiostomatales</taxon>
        <taxon>Ophiostomataceae</taxon>
        <taxon>Leptographium</taxon>
    </lineage>
</organism>
<feature type="region of interest" description="Disordered" evidence="1">
    <location>
        <begin position="102"/>
        <end position="146"/>
    </location>
</feature>
<feature type="compositionally biased region" description="Low complexity" evidence="1">
    <location>
        <begin position="105"/>
        <end position="135"/>
    </location>
</feature>
<name>F0XSM2_GROCL</name>
<evidence type="ECO:0000256" key="1">
    <source>
        <dbReference type="SAM" id="MobiDB-lite"/>
    </source>
</evidence>
<gene>
    <name evidence="2" type="ORF">CMQ_5776</name>
</gene>
<dbReference type="HOGENOM" id="CLU_1046035_0_0_1"/>
<dbReference type="Proteomes" id="UP000007796">
    <property type="component" value="Unassembled WGS sequence"/>
</dbReference>
<keyword evidence="3" id="KW-1185">Reference proteome</keyword>
<protein>
    <submittedName>
        <fullName evidence="2">Uncharacterized protein</fullName>
    </submittedName>
</protein>
<evidence type="ECO:0000313" key="3">
    <source>
        <dbReference type="Proteomes" id="UP000007796"/>
    </source>
</evidence>
<proteinExistence type="predicted"/>
<dbReference type="RefSeq" id="XP_014168838.1">
    <property type="nucleotide sequence ID" value="XM_014313363.1"/>
</dbReference>
<dbReference type="GeneID" id="25979135"/>
<dbReference type="EMBL" id="GL629997">
    <property type="protein sequence ID" value="EFW99355.1"/>
    <property type="molecule type" value="Genomic_DNA"/>
</dbReference>
<dbReference type="AlphaFoldDB" id="F0XSM2"/>
<reference evidence="2 3" key="1">
    <citation type="journal article" date="2011" name="Proc. Natl. Acad. Sci. U.S.A.">
        <title>Genome and transcriptome analyses of the mountain pine beetle-fungal symbiont Grosmannia clavigera, a lodgepole pine pathogen.</title>
        <authorList>
            <person name="DiGuistini S."/>
            <person name="Wang Y."/>
            <person name="Liao N.Y."/>
            <person name="Taylor G."/>
            <person name="Tanguay P."/>
            <person name="Feau N."/>
            <person name="Henrissat B."/>
            <person name="Chan S.K."/>
            <person name="Hesse-Orce U."/>
            <person name="Alamouti S.M."/>
            <person name="Tsui C.K.M."/>
            <person name="Docking R.T."/>
            <person name="Levasseur A."/>
            <person name="Haridas S."/>
            <person name="Robertson G."/>
            <person name="Birol I."/>
            <person name="Holt R.A."/>
            <person name="Marra M.A."/>
            <person name="Hamelin R.C."/>
            <person name="Hirst M."/>
            <person name="Jones S.J.M."/>
            <person name="Bohlmann J."/>
            <person name="Breuil C."/>
        </authorList>
    </citation>
    <scope>NUCLEOTIDE SEQUENCE [LARGE SCALE GENOMIC DNA]</scope>
    <source>
        <strain evidence="3">kw1407 / UAMH 11150</strain>
    </source>
</reference>
<accession>F0XSM2</accession>
<feature type="region of interest" description="Disordered" evidence="1">
    <location>
        <begin position="30"/>
        <end position="49"/>
    </location>
</feature>
<dbReference type="InParanoid" id="F0XSM2"/>
<evidence type="ECO:0000313" key="2">
    <source>
        <dbReference type="EMBL" id="EFW99355.1"/>
    </source>
</evidence>
<sequence length="266" mass="28822">MDDKTSASRDPVTTPPSSVRAIVSWLETSASGTVAKAGSTGSTASVGRRGKIATSAVVTSPTIPPQPSTVPQNMRCLTRQQQQQQQNCDAETDPFISTRPVHRQLSSASTATSSTATTASSTSTAPTTLTSSSAPFSNTPEGPTRPVLEQKTYLLPKPPPVRGLDGAVGGHSKIGTDALCAGWLCDDNLHNHHHKTSSLQRLDEVMRELAWFAETDGHLDDDSFEKQEKELKYSGRVSHRRPPQEVDAYWHSVRQYLHVTDEELYG</sequence>